<dbReference type="Gene3D" id="1.10.357.140">
    <property type="entry name" value="UbiA prenyltransferase"/>
    <property type="match status" value="1"/>
</dbReference>
<evidence type="ECO:0000313" key="9">
    <source>
        <dbReference type="EMBL" id="MPM90400.1"/>
    </source>
</evidence>
<keyword evidence="3" id="KW-0474">Menaquinone biosynthesis</keyword>
<dbReference type="NCBIfam" id="NF004752">
    <property type="entry name" value="PRK06080.1-4"/>
    <property type="match status" value="1"/>
</dbReference>
<protein>
    <submittedName>
        <fullName evidence="9">1,4-dihydroxy-2-naphthoate octaprenyltransferase</fullName>
        <ecNumber evidence="9">2.5.1.74</ecNumber>
    </submittedName>
</protein>
<dbReference type="UniPathway" id="UPA00079"/>
<comment type="subcellular location">
    <subcellularLocation>
        <location evidence="1">Membrane</location>
        <topology evidence="1">Multi-pass membrane protein</topology>
    </subcellularLocation>
</comment>
<evidence type="ECO:0000256" key="8">
    <source>
        <dbReference type="SAM" id="Phobius"/>
    </source>
</evidence>
<keyword evidence="4 9" id="KW-0808">Transferase</keyword>
<feature type="transmembrane region" description="Helical" evidence="8">
    <location>
        <begin position="293"/>
        <end position="317"/>
    </location>
</feature>
<evidence type="ECO:0000256" key="3">
    <source>
        <dbReference type="ARBA" id="ARBA00022428"/>
    </source>
</evidence>
<dbReference type="GO" id="GO:0046428">
    <property type="term" value="F:1,4-dihydroxy-2-naphthoate polyprenyltransferase activity"/>
    <property type="evidence" value="ECO:0007669"/>
    <property type="project" value="UniProtKB-EC"/>
</dbReference>
<feature type="transmembrane region" description="Helical" evidence="8">
    <location>
        <begin position="37"/>
        <end position="58"/>
    </location>
</feature>
<dbReference type="Gene3D" id="1.20.120.1780">
    <property type="entry name" value="UbiA prenyltransferase"/>
    <property type="match status" value="1"/>
</dbReference>
<sequence length="318" mass="35410">MTINSFLKLVEIQTKAASIIPFLIGTFYAIYRYDSFILRNFLLMFVSLLCIDMATTAINNYQDYKKANVKYGYGYESHNAIVRYNLSERSVRATIFILLAIAAAFGFLLYLNTNIIVLLIGGMSFIIGIAYSYGPVPISRTPFGEIFSGGVMGFFIPVLAIYIHVLDRGIITLGISGGILNLRVNIAELFYIILLSLPSVIGIGDIMLANNICDIEDDIQNGRYTLPVYIGKEKALKVFIASYHFAYLILLILIVLKAIPYFCILLLATYFLVSEHIKLFYEHQSKKDTFVLAVKNFIIINGALAIALGLGAVISVLI</sequence>
<dbReference type="GO" id="GO:0042371">
    <property type="term" value="P:vitamin K biosynthetic process"/>
    <property type="evidence" value="ECO:0007669"/>
    <property type="project" value="TreeGrafter"/>
</dbReference>
<comment type="caution">
    <text evidence="9">The sequence shown here is derived from an EMBL/GenBank/DDBJ whole genome shotgun (WGS) entry which is preliminary data.</text>
</comment>
<dbReference type="GO" id="GO:0016020">
    <property type="term" value="C:membrane"/>
    <property type="evidence" value="ECO:0007669"/>
    <property type="project" value="UniProtKB-SubCell"/>
</dbReference>
<dbReference type="CDD" id="cd13962">
    <property type="entry name" value="PT_UbiA_UBIAD1"/>
    <property type="match status" value="1"/>
</dbReference>
<dbReference type="PANTHER" id="PTHR13929">
    <property type="entry name" value="1,4-DIHYDROXY-2-NAPHTHOATE OCTAPRENYLTRANSFERASE"/>
    <property type="match status" value="1"/>
</dbReference>
<dbReference type="GO" id="GO:0009234">
    <property type="term" value="P:menaquinone biosynthetic process"/>
    <property type="evidence" value="ECO:0007669"/>
    <property type="project" value="UniProtKB-UniPathway"/>
</dbReference>
<feature type="transmembrane region" description="Helical" evidence="8">
    <location>
        <begin position="186"/>
        <end position="208"/>
    </location>
</feature>
<keyword evidence="7 8" id="KW-0472">Membrane</keyword>
<dbReference type="InterPro" id="IPR044878">
    <property type="entry name" value="UbiA_sf"/>
</dbReference>
<evidence type="ECO:0000256" key="7">
    <source>
        <dbReference type="ARBA" id="ARBA00023136"/>
    </source>
</evidence>
<feature type="transmembrane region" description="Helical" evidence="8">
    <location>
        <begin position="115"/>
        <end position="134"/>
    </location>
</feature>
<evidence type="ECO:0000256" key="5">
    <source>
        <dbReference type="ARBA" id="ARBA00022692"/>
    </source>
</evidence>
<dbReference type="PIRSF" id="PIRSF005355">
    <property type="entry name" value="UBIAD1"/>
    <property type="match status" value="1"/>
</dbReference>
<dbReference type="PANTHER" id="PTHR13929:SF0">
    <property type="entry name" value="UBIA PRENYLTRANSFERASE DOMAIN-CONTAINING PROTEIN 1"/>
    <property type="match status" value="1"/>
</dbReference>
<dbReference type="EC" id="2.5.1.74" evidence="9"/>
<evidence type="ECO:0000256" key="6">
    <source>
        <dbReference type="ARBA" id="ARBA00022989"/>
    </source>
</evidence>
<comment type="pathway">
    <text evidence="2">Quinol/quinone metabolism; menaquinone biosynthesis.</text>
</comment>
<reference evidence="9" key="1">
    <citation type="submission" date="2019-08" db="EMBL/GenBank/DDBJ databases">
        <authorList>
            <person name="Kucharzyk K."/>
            <person name="Murdoch R.W."/>
            <person name="Higgins S."/>
            <person name="Loffler F."/>
        </authorList>
    </citation>
    <scope>NUCLEOTIDE SEQUENCE</scope>
</reference>
<organism evidence="9">
    <name type="scientific">bioreactor metagenome</name>
    <dbReference type="NCBI Taxonomy" id="1076179"/>
    <lineage>
        <taxon>unclassified sequences</taxon>
        <taxon>metagenomes</taxon>
        <taxon>ecological metagenomes</taxon>
    </lineage>
</organism>
<evidence type="ECO:0000256" key="4">
    <source>
        <dbReference type="ARBA" id="ARBA00022679"/>
    </source>
</evidence>
<feature type="transmembrane region" description="Helical" evidence="8">
    <location>
        <begin position="245"/>
        <end position="273"/>
    </location>
</feature>
<dbReference type="InterPro" id="IPR000537">
    <property type="entry name" value="UbiA_prenyltransferase"/>
</dbReference>
<dbReference type="InterPro" id="IPR026046">
    <property type="entry name" value="UBIAD1"/>
</dbReference>
<feature type="transmembrane region" description="Helical" evidence="8">
    <location>
        <begin position="146"/>
        <end position="166"/>
    </location>
</feature>
<keyword evidence="6 8" id="KW-1133">Transmembrane helix</keyword>
<dbReference type="EMBL" id="VSSQ01037654">
    <property type="protein sequence ID" value="MPM90400.1"/>
    <property type="molecule type" value="Genomic_DNA"/>
</dbReference>
<evidence type="ECO:0000256" key="2">
    <source>
        <dbReference type="ARBA" id="ARBA00004863"/>
    </source>
</evidence>
<accession>A0A645DLS6</accession>
<dbReference type="AlphaFoldDB" id="A0A645DLS6"/>
<name>A0A645DLS6_9ZZZZ</name>
<dbReference type="Pfam" id="PF01040">
    <property type="entry name" value="UbiA"/>
    <property type="match status" value="1"/>
</dbReference>
<gene>
    <name evidence="9" type="primary">menA_28</name>
    <name evidence="9" type="ORF">SDC9_137521</name>
</gene>
<feature type="transmembrane region" description="Helical" evidence="8">
    <location>
        <begin position="91"/>
        <end position="109"/>
    </location>
</feature>
<proteinExistence type="predicted"/>
<keyword evidence="5 8" id="KW-0812">Transmembrane</keyword>
<evidence type="ECO:0000256" key="1">
    <source>
        <dbReference type="ARBA" id="ARBA00004141"/>
    </source>
</evidence>